<dbReference type="Proteomes" id="UP001519295">
    <property type="component" value="Unassembled WGS sequence"/>
</dbReference>
<dbReference type="RefSeq" id="WP_210030716.1">
    <property type="nucleotide sequence ID" value="NZ_JAGINU010000001.1"/>
</dbReference>
<reference evidence="1 2" key="1">
    <citation type="submission" date="2021-03" db="EMBL/GenBank/DDBJ databases">
        <title>Sequencing the genomes of 1000 actinobacteria strains.</title>
        <authorList>
            <person name="Klenk H.-P."/>
        </authorList>
    </citation>
    <scope>NUCLEOTIDE SEQUENCE [LARGE SCALE GENOMIC DNA]</scope>
    <source>
        <strain evidence="1 2">DSM 45256</strain>
    </source>
</reference>
<proteinExistence type="predicted"/>
<sequence length="158" mass="16179">MRSRAGHRGAMAGVLTVALVVLAGCAPGPAGPGAPRPVRLLQMNLCNSGIAECFSGRSVTEAATVIRAQIPDVVTLNEVCSDDVSVLERVLAEAVPGATTSSRFQPARDRRTGRPYGCLDGGEFGIGVVIADLRARDDDAPVVVGADLNLGPDLGACV</sequence>
<gene>
    <name evidence="1" type="ORF">JOF36_004667</name>
</gene>
<name>A0ABS4VYF6_9PSEU</name>
<dbReference type="PROSITE" id="PS51257">
    <property type="entry name" value="PROKAR_LIPOPROTEIN"/>
    <property type="match status" value="1"/>
</dbReference>
<accession>A0ABS4VYF6</accession>
<dbReference type="EMBL" id="JAGINU010000001">
    <property type="protein sequence ID" value="MBP2368971.1"/>
    <property type="molecule type" value="Genomic_DNA"/>
</dbReference>
<evidence type="ECO:0000313" key="1">
    <source>
        <dbReference type="EMBL" id="MBP2368971.1"/>
    </source>
</evidence>
<protein>
    <recommendedName>
        <fullName evidence="3">Endonuclease/exonuclease/phosphatase family protein</fullName>
    </recommendedName>
</protein>
<comment type="caution">
    <text evidence="1">The sequence shown here is derived from an EMBL/GenBank/DDBJ whole genome shotgun (WGS) entry which is preliminary data.</text>
</comment>
<evidence type="ECO:0000313" key="2">
    <source>
        <dbReference type="Proteomes" id="UP001519295"/>
    </source>
</evidence>
<evidence type="ECO:0008006" key="3">
    <source>
        <dbReference type="Google" id="ProtNLM"/>
    </source>
</evidence>
<organism evidence="1 2">
    <name type="scientific">Pseudonocardia parietis</name>
    <dbReference type="NCBI Taxonomy" id="570936"/>
    <lineage>
        <taxon>Bacteria</taxon>
        <taxon>Bacillati</taxon>
        <taxon>Actinomycetota</taxon>
        <taxon>Actinomycetes</taxon>
        <taxon>Pseudonocardiales</taxon>
        <taxon>Pseudonocardiaceae</taxon>
        <taxon>Pseudonocardia</taxon>
    </lineage>
</organism>
<keyword evidence="2" id="KW-1185">Reference proteome</keyword>